<sequence>MLLAVLSLASCQKDSPGQCDAAQSLYARYPFPIGVAINMDELAPDTPYQDIATRQFNGVTPENVFKASYIHPAPGSYDWEQADQLVAFCRAYNKRLHGHPLIWHQQLPRWMENFSGTEQEWEALFREHIQTLCRHFRGRVRSWDVVNEAFAADGTLRHTIWQQHLGSGYLEKAFRYAHEADPTALLFYNEYDLDANPVKRRAVLAWLRSMQQRGVPIHGLGLQTHMSIVHPENTQIAEMLREVQPTGLQLHLSEVDVALNPLGKPIEPTPELLRRQADKLAFLVRAYQELPRAQQYGITFWGISDRNTWIRRYFHRDDYPLLFDDDYQPKPAYCILARP</sequence>
<evidence type="ECO:0000256" key="7">
    <source>
        <dbReference type="ARBA" id="ARBA00023295"/>
    </source>
</evidence>
<gene>
    <name evidence="11" type="ORF">E5J99_18765</name>
</gene>
<dbReference type="PRINTS" id="PR00134">
    <property type="entry name" value="GLHYDRLASE10"/>
</dbReference>
<keyword evidence="12" id="KW-1185">Reference proteome</keyword>
<keyword evidence="8 9" id="KW-0624">Polysaccharide degradation</keyword>
<accession>A0A4Z0PGB2</accession>
<dbReference type="AlphaFoldDB" id="A0A4Z0PGB2"/>
<dbReference type="RefSeq" id="WP_135499354.1">
    <property type="nucleotide sequence ID" value="NZ_SRLD01000049.1"/>
</dbReference>
<dbReference type="EC" id="3.2.1.8" evidence="9"/>
<organism evidence="11 12">
    <name type="scientific">Hymenobacter elongatus</name>
    <dbReference type="NCBI Taxonomy" id="877208"/>
    <lineage>
        <taxon>Bacteria</taxon>
        <taxon>Pseudomonadati</taxon>
        <taxon>Bacteroidota</taxon>
        <taxon>Cytophagia</taxon>
        <taxon>Cytophagales</taxon>
        <taxon>Hymenobacteraceae</taxon>
        <taxon>Hymenobacter</taxon>
    </lineage>
</organism>
<comment type="caution">
    <text evidence="11">The sequence shown here is derived from an EMBL/GenBank/DDBJ whole genome shotgun (WGS) entry which is preliminary data.</text>
</comment>
<evidence type="ECO:0000256" key="8">
    <source>
        <dbReference type="ARBA" id="ARBA00023326"/>
    </source>
</evidence>
<evidence type="ECO:0000256" key="1">
    <source>
        <dbReference type="ARBA" id="ARBA00000681"/>
    </source>
</evidence>
<name>A0A4Z0PGB2_9BACT</name>
<keyword evidence="5 9" id="KW-0378">Hydrolase</keyword>
<evidence type="ECO:0000256" key="6">
    <source>
        <dbReference type="ARBA" id="ARBA00023277"/>
    </source>
</evidence>
<dbReference type="Gene3D" id="3.20.20.80">
    <property type="entry name" value="Glycosidases"/>
    <property type="match status" value="1"/>
</dbReference>
<keyword evidence="6 9" id="KW-0119">Carbohydrate metabolism</keyword>
<proteinExistence type="inferred from homology"/>
<dbReference type="InterPro" id="IPR001000">
    <property type="entry name" value="GH10_dom"/>
</dbReference>
<evidence type="ECO:0000256" key="4">
    <source>
        <dbReference type="ARBA" id="ARBA00022729"/>
    </source>
</evidence>
<dbReference type="Pfam" id="PF00331">
    <property type="entry name" value="Glyco_hydro_10"/>
    <property type="match status" value="1"/>
</dbReference>
<evidence type="ECO:0000256" key="5">
    <source>
        <dbReference type="ARBA" id="ARBA00022801"/>
    </source>
</evidence>
<dbReference type="InterPro" id="IPR044846">
    <property type="entry name" value="GH10"/>
</dbReference>
<reference evidence="11 12" key="1">
    <citation type="submission" date="2019-04" db="EMBL/GenBank/DDBJ databases">
        <authorList>
            <person name="Feng G."/>
            <person name="Zhang J."/>
            <person name="Zhu H."/>
        </authorList>
    </citation>
    <scope>NUCLEOTIDE SEQUENCE [LARGE SCALE GENOMIC DNA]</scope>
    <source>
        <strain evidence="11 12">JCM 17223</strain>
    </source>
</reference>
<dbReference type="SMART" id="SM00633">
    <property type="entry name" value="Glyco_10"/>
    <property type="match status" value="1"/>
</dbReference>
<feature type="domain" description="GH10" evidence="10">
    <location>
        <begin position="19"/>
        <end position="339"/>
    </location>
</feature>
<keyword evidence="3 11" id="KW-0858">Xylan degradation</keyword>
<dbReference type="PANTHER" id="PTHR31490">
    <property type="entry name" value="GLYCOSYL HYDROLASE"/>
    <property type="match status" value="1"/>
</dbReference>
<dbReference type="EMBL" id="SRLD01000049">
    <property type="protein sequence ID" value="TGE13842.1"/>
    <property type="molecule type" value="Genomic_DNA"/>
</dbReference>
<dbReference type="GO" id="GO:0031176">
    <property type="term" value="F:endo-1,4-beta-xylanase activity"/>
    <property type="evidence" value="ECO:0007669"/>
    <property type="project" value="UniProtKB-EC"/>
</dbReference>
<dbReference type="SUPFAM" id="SSF51445">
    <property type="entry name" value="(Trans)glycosidases"/>
    <property type="match status" value="1"/>
</dbReference>
<dbReference type="Proteomes" id="UP000297739">
    <property type="component" value="Unassembled WGS sequence"/>
</dbReference>
<dbReference type="GO" id="GO:0045493">
    <property type="term" value="P:xylan catabolic process"/>
    <property type="evidence" value="ECO:0007669"/>
    <property type="project" value="UniProtKB-KW"/>
</dbReference>
<evidence type="ECO:0000256" key="9">
    <source>
        <dbReference type="RuleBase" id="RU361174"/>
    </source>
</evidence>
<dbReference type="InterPro" id="IPR017853">
    <property type="entry name" value="GH"/>
</dbReference>
<keyword evidence="7 9" id="KW-0326">Glycosidase</keyword>
<dbReference type="OrthoDB" id="9809277at2"/>
<evidence type="ECO:0000259" key="10">
    <source>
        <dbReference type="PROSITE" id="PS51760"/>
    </source>
</evidence>
<evidence type="ECO:0000313" key="12">
    <source>
        <dbReference type="Proteomes" id="UP000297739"/>
    </source>
</evidence>
<keyword evidence="4" id="KW-0732">Signal</keyword>
<comment type="catalytic activity">
    <reaction evidence="1 9">
        <text>Endohydrolysis of (1-&gt;4)-beta-D-xylosidic linkages in xylans.</text>
        <dbReference type="EC" id="3.2.1.8"/>
    </reaction>
</comment>
<evidence type="ECO:0000256" key="3">
    <source>
        <dbReference type="ARBA" id="ARBA00022651"/>
    </source>
</evidence>
<dbReference type="PROSITE" id="PS51760">
    <property type="entry name" value="GH10_2"/>
    <property type="match status" value="1"/>
</dbReference>
<comment type="similarity">
    <text evidence="2 9">Belongs to the glycosyl hydrolase 10 (cellulase F) family.</text>
</comment>
<evidence type="ECO:0000256" key="2">
    <source>
        <dbReference type="ARBA" id="ARBA00007495"/>
    </source>
</evidence>
<dbReference type="PANTHER" id="PTHR31490:SF88">
    <property type="entry name" value="BETA-XYLANASE"/>
    <property type="match status" value="1"/>
</dbReference>
<protein>
    <recommendedName>
        <fullName evidence="9">Beta-xylanase</fullName>
        <ecNumber evidence="9">3.2.1.8</ecNumber>
    </recommendedName>
</protein>
<evidence type="ECO:0000313" key="11">
    <source>
        <dbReference type="EMBL" id="TGE13842.1"/>
    </source>
</evidence>